<dbReference type="EC" id="3.1.1.-" evidence="8"/>
<evidence type="ECO:0000256" key="8">
    <source>
        <dbReference type="RuleBase" id="RU361238"/>
    </source>
</evidence>
<keyword evidence="2" id="KW-0719">Serine esterase</keyword>
<sequence>MAIGEDYAYIFSSALTVRNGLSLCMYHGPFFFLFTVMALTCVPATFGDIIWFGAKALSLETNLVTNYSTSVPSSVRFTQPAVQVHNASFCNITITYTHPGQDDNIIVEAWLPAEGWNGRLQAVGGGGMVAGRWDTFYGAMAGAIADGYATVTTDAGLGNAIDATPWALLSPGNVNLYALQNLASVSLEDEGILAKHLINSYYGRGPDYSYFNGCSQGGRQGLMLAQRYPTAFDGIAAGAPAIFWNEIFTSSPWPQQFMNMLGEYPHPCELEAITAAAVSACDGLDGVVDGILTNINDCLAGFQPFDLVGGATNCSEAPIFTSAAAAVVNATWQGMRNAQGVQTWFGLNPGVPFAIAAEWFTLFVARDTDFDLTNLSHVEFDALAHHGRQRYDSIIGTGDADLSAFRDAGGKLVTFHGTNDVTIPPGTSVKYYNEVSDLTPNVDDFYRHFEVPGMSHCTGGQSGDPTSLFDQLRAWVENGTAPEESPVEITDLAGATQSRILCPYHKRPFLTRTVARRPRHDAGPGTTRGPVSRRKRW</sequence>
<dbReference type="OrthoDB" id="3039123at2759"/>
<evidence type="ECO:0000256" key="5">
    <source>
        <dbReference type="ARBA" id="ARBA00022801"/>
    </source>
</evidence>
<keyword evidence="6" id="KW-0106">Calcium</keyword>
<protein>
    <recommendedName>
        <fullName evidence="8">Carboxylic ester hydrolase</fullName>
        <ecNumber evidence="8">3.1.1.-</ecNumber>
    </recommendedName>
</protein>
<dbReference type="Proteomes" id="UP000094444">
    <property type="component" value="Unassembled WGS sequence"/>
</dbReference>
<feature type="region of interest" description="Disordered" evidence="9">
    <location>
        <begin position="512"/>
        <end position="537"/>
    </location>
</feature>
<evidence type="ECO:0000256" key="2">
    <source>
        <dbReference type="ARBA" id="ARBA00022487"/>
    </source>
</evidence>
<name>A0A2P5HMH8_DIAHE</name>
<gene>
    <name evidence="11" type="ORF">DHEL01_v210175</name>
</gene>
<keyword evidence="4" id="KW-0732">Signal</keyword>
<dbReference type="InParanoid" id="A0A2P5HMH8"/>
<evidence type="ECO:0000313" key="12">
    <source>
        <dbReference type="Proteomes" id="UP000094444"/>
    </source>
</evidence>
<dbReference type="PANTHER" id="PTHR33938:SF13">
    <property type="entry name" value="CARBOXYLIC ESTER HYDROLASE"/>
    <property type="match status" value="1"/>
</dbReference>
<dbReference type="STRING" id="158607.A0A2P5HMH8"/>
<evidence type="ECO:0000256" key="4">
    <source>
        <dbReference type="ARBA" id="ARBA00022729"/>
    </source>
</evidence>
<dbReference type="GO" id="GO:0046872">
    <property type="term" value="F:metal ion binding"/>
    <property type="evidence" value="ECO:0007669"/>
    <property type="project" value="UniProtKB-KW"/>
</dbReference>
<proteinExistence type="inferred from homology"/>
<keyword evidence="10" id="KW-1133">Transmembrane helix</keyword>
<evidence type="ECO:0000256" key="9">
    <source>
        <dbReference type="SAM" id="MobiDB-lite"/>
    </source>
</evidence>
<dbReference type="Gene3D" id="3.40.50.1820">
    <property type="entry name" value="alpha/beta hydrolase"/>
    <property type="match status" value="1"/>
</dbReference>
<dbReference type="EMBL" id="MAVT02001269">
    <property type="protein sequence ID" value="POS71427.1"/>
    <property type="molecule type" value="Genomic_DNA"/>
</dbReference>
<evidence type="ECO:0000256" key="7">
    <source>
        <dbReference type="ARBA" id="ARBA00023157"/>
    </source>
</evidence>
<keyword evidence="12" id="KW-1185">Reference proteome</keyword>
<keyword evidence="7" id="KW-1015">Disulfide bond</keyword>
<comment type="caution">
    <text evidence="11">The sequence shown here is derived from an EMBL/GenBank/DDBJ whole genome shotgun (WGS) entry which is preliminary data.</text>
</comment>
<evidence type="ECO:0000256" key="1">
    <source>
        <dbReference type="ARBA" id="ARBA00006249"/>
    </source>
</evidence>
<dbReference type="InterPro" id="IPR011118">
    <property type="entry name" value="Tannase/feruloyl_esterase"/>
</dbReference>
<evidence type="ECO:0000256" key="3">
    <source>
        <dbReference type="ARBA" id="ARBA00022723"/>
    </source>
</evidence>
<keyword evidence="3" id="KW-0479">Metal-binding</keyword>
<dbReference type="SUPFAM" id="SSF53474">
    <property type="entry name" value="alpha/beta-Hydrolases"/>
    <property type="match status" value="1"/>
</dbReference>
<evidence type="ECO:0000256" key="10">
    <source>
        <dbReference type="SAM" id="Phobius"/>
    </source>
</evidence>
<dbReference type="Pfam" id="PF07519">
    <property type="entry name" value="Tannase"/>
    <property type="match status" value="2"/>
</dbReference>
<dbReference type="PANTHER" id="PTHR33938">
    <property type="entry name" value="FERULOYL ESTERASE B-RELATED"/>
    <property type="match status" value="1"/>
</dbReference>
<dbReference type="InterPro" id="IPR029058">
    <property type="entry name" value="AB_hydrolase_fold"/>
</dbReference>
<keyword evidence="10" id="KW-0812">Transmembrane</keyword>
<feature type="transmembrane region" description="Helical" evidence="10">
    <location>
        <begin position="30"/>
        <end position="52"/>
    </location>
</feature>
<organism evidence="11 12">
    <name type="scientific">Diaporthe helianthi</name>
    <dbReference type="NCBI Taxonomy" id="158607"/>
    <lineage>
        <taxon>Eukaryota</taxon>
        <taxon>Fungi</taxon>
        <taxon>Dikarya</taxon>
        <taxon>Ascomycota</taxon>
        <taxon>Pezizomycotina</taxon>
        <taxon>Sordariomycetes</taxon>
        <taxon>Sordariomycetidae</taxon>
        <taxon>Diaporthales</taxon>
        <taxon>Diaporthaceae</taxon>
        <taxon>Diaporthe</taxon>
    </lineage>
</organism>
<keyword evidence="10" id="KW-0472">Membrane</keyword>
<comment type="similarity">
    <text evidence="1 8">Belongs to the tannase family.</text>
</comment>
<dbReference type="AlphaFoldDB" id="A0A2P5HMH8"/>
<accession>A0A2P5HMH8</accession>
<evidence type="ECO:0000313" key="11">
    <source>
        <dbReference type="EMBL" id="POS71427.1"/>
    </source>
</evidence>
<dbReference type="GO" id="GO:0030600">
    <property type="term" value="F:feruloyl esterase activity"/>
    <property type="evidence" value="ECO:0007669"/>
    <property type="project" value="UniProtKB-ARBA"/>
</dbReference>
<keyword evidence="5 8" id="KW-0378">Hydrolase</keyword>
<evidence type="ECO:0000256" key="6">
    <source>
        <dbReference type="ARBA" id="ARBA00022837"/>
    </source>
</evidence>
<reference evidence="11" key="1">
    <citation type="submission" date="2017-09" db="EMBL/GenBank/DDBJ databases">
        <title>Polyketide synthases of a Diaporthe helianthi virulent isolate.</title>
        <authorList>
            <person name="Baroncelli R."/>
        </authorList>
    </citation>
    <scope>NUCLEOTIDE SEQUENCE [LARGE SCALE GENOMIC DNA]</scope>
    <source>
        <strain evidence="11">7/96</strain>
    </source>
</reference>